<dbReference type="EMBL" id="WOCE01000002">
    <property type="protein sequence ID" value="KAE9619302.1"/>
    <property type="molecule type" value="Genomic_DNA"/>
</dbReference>
<dbReference type="AlphaFoldDB" id="A0A6A4R117"/>
<organism evidence="1 2">
    <name type="scientific">Lupinus albus</name>
    <name type="common">White lupine</name>
    <name type="synonym">Lupinus termis</name>
    <dbReference type="NCBI Taxonomy" id="3870"/>
    <lineage>
        <taxon>Eukaryota</taxon>
        <taxon>Viridiplantae</taxon>
        <taxon>Streptophyta</taxon>
        <taxon>Embryophyta</taxon>
        <taxon>Tracheophyta</taxon>
        <taxon>Spermatophyta</taxon>
        <taxon>Magnoliopsida</taxon>
        <taxon>eudicotyledons</taxon>
        <taxon>Gunneridae</taxon>
        <taxon>Pentapetalae</taxon>
        <taxon>rosids</taxon>
        <taxon>fabids</taxon>
        <taxon>Fabales</taxon>
        <taxon>Fabaceae</taxon>
        <taxon>Papilionoideae</taxon>
        <taxon>50 kb inversion clade</taxon>
        <taxon>genistoids sensu lato</taxon>
        <taxon>core genistoids</taxon>
        <taxon>Genisteae</taxon>
        <taxon>Lupinus</taxon>
    </lineage>
</organism>
<evidence type="ECO:0000313" key="2">
    <source>
        <dbReference type="Proteomes" id="UP000447434"/>
    </source>
</evidence>
<protein>
    <submittedName>
        <fullName evidence="1">Uncharacterized protein</fullName>
    </submittedName>
</protein>
<evidence type="ECO:0000313" key="1">
    <source>
        <dbReference type="EMBL" id="KAE9619302.1"/>
    </source>
</evidence>
<comment type="caution">
    <text evidence="1">The sequence shown here is derived from an EMBL/GenBank/DDBJ whole genome shotgun (WGS) entry which is preliminary data.</text>
</comment>
<proteinExistence type="predicted"/>
<gene>
    <name evidence="1" type="ORF">Lalb_Chr02g0151661</name>
</gene>
<accession>A0A6A4R117</accession>
<name>A0A6A4R117_LUPAL</name>
<reference evidence="2" key="1">
    <citation type="journal article" date="2020" name="Nat. Commun.">
        <title>Genome sequence of the cluster root forming white lupin.</title>
        <authorList>
            <person name="Hufnagel B."/>
            <person name="Marques A."/>
            <person name="Soriano A."/>
            <person name="Marques L."/>
            <person name="Divol F."/>
            <person name="Doumas P."/>
            <person name="Sallet E."/>
            <person name="Mancinotti D."/>
            <person name="Carrere S."/>
            <person name="Marande W."/>
            <person name="Arribat S."/>
            <person name="Keller J."/>
            <person name="Huneau C."/>
            <person name="Blein T."/>
            <person name="Aime D."/>
            <person name="Laguerre M."/>
            <person name="Taylor J."/>
            <person name="Schubert V."/>
            <person name="Nelson M."/>
            <person name="Geu-Flores F."/>
            <person name="Crespi M."/>
            <person name="Gallardo-Guerrero K."/>
            <person name="Delaux P.-M."/>
            <person name="Salse J."/>
            <person name="Berges H."/>
            <person name="Guyot R."/>
            <person name="Gouzy J."/>
            <person name="Peret B."/>
        </authorList>
    </citation>
    <scope>NUCLEOTIDE SEQUENCE [LARGE SCALE GENOMIC DNA]</scope>
    <source>
        <strain evidence="2">cv. Amiga</strain>
    </source>
</reference>
<keyword evidence="2" id="KW-1185">Reference proteome</keyword>
<sequence>MYSSSDSCSSSLSAQNFHILCNQIIGNMICNCDILLKNWRSFLVSHPKSIFHLYKQGHL</sequence>
<dbReference type="Proteomes" id="UP000447434">
    <property type="component" value="Chromosome 2"/>
</dbReference>